<dbReference type="InterPro" id="IPR036852">
    <property type="entry name" value="Peptidase_S8/S53_dom_sf"/>
</dbReference>
<evidence type="ECO:0000256" key="4">
    <source>
        <dbReference type="ARBA" id="ARBA00022801"/>
    </source>
</evidence>
<dbReference type="InterPro" id="IPR005546">
    <property type="entry name" value="Autotransporte_beta"/>
</dbReference>
<dbReference type="PROSITE" id="PS00138">
    <property type="entry name" value="SUBTILASE_SER"/>
    <property type="match status" value="1"/>
</dbReference>
<comment type="caution">
    <text evidence="9">The sequence shown here is derived from an EMBL/GenBank/DDBJ whole genome shotgun (WGS) entry which is preliminary data.</text>
</comment>
<name>A0A9D7FQI8_9GAMM</name>
<dbReference type="GO" id="GO:0004252">
    <property type="term" value="F:serine-type endopeptidase activity"/>
    <property type="evidence" value="ECO:0007669"/>
    <property type="project" value="UniProtKB-UniRule"/>
</dbReference>
<dbReference type="PANTHER" id="PTHR43399">
    <property type="entry name" value="SUBTILISIN-RELATED"/>
    <property type="match status" value="1"/>
</dbReference>
<reference evidence="9 11" key="1">
    <citation type="submission" date="2020-11" db="EMBL/GenBank/DDBJ databases">
        <title>Insectihabitans protaetiae gen. nov. sp. nov. and Insectihabitans allomyrinae sp. nov., isolated from larvae of Protaetia brevitarsis seulensis and Allomyrina dichotoma, respectively.</title>
        <authorList>
            <person name="Lee S.D."/>
            <person name="Byeon Y.-S."/>
            <person name="Kim S.-M."/>
            <person name="Yang H.L."/>
            <person name="Kim I.S."/>
        </authorList>
    </citation>
    <scope>NUCLEOTIDE SEQUENCE</scope>
    <source>
        <strain evidence="9">CWB-B4</strain>
        <strain evidence="8 11">CWB-B43</strain>
    </source>
</reference>
<dbReference type="SMART" id="SM00869">
    <property type="entry name" value="Autotransporter"/>
    <property type="match status" value="1"/>
</dbReference>
<sequence length="1100" mass="117244">MNTMFDTFFDSAHQKSLITNKKQGKTTGLTKSAVALAITAATLSMSGVATAAYTEPGQIGDKTSWETEEYSQDWGLKAMKASSAYALGYYGQGVRVGVMDSGALLFKHSDLNGARFHAVHASGVYGSSGLRYPQVATEGQQGAYEKGEAFDITGEWVLGLNDGHGTHVTGTVGANRDGEGMHGVAWGSDIYVGNNGGTDSNNYGPFQDYQYFYTGWKAMVDAGAEVINNSWGTNIRIVDRGTTGSDNGNTGVHLPADSINQSEYEYFYFNKMYGDNPSFVDAAYDAVKGTSVVQIFTTGNRDFANPFYRALYPYFNPEAEQHWIAVAGLQRVTGTDNYALSYTWNEAGDAKWWTVVAPGSVIYSTTVNSTTGEAGWGNSSGTSMSAPHVAGAMGVLMSRYQDMSAIQVRDVMFTTANHLNPDGSVLNGWTAADGVPDIRYGWGIPDLDKGMYGPGQFLSKFEYNMATTPLDVWSNDISQKGLDARQQEDLAWLQAYQANGIAAGGDYELGDDFVVSDGNSDPTDHIIDLADAEKWRQEYYDKRAAAIQAKIDAGLYTASLVKQGAGTLVMTGDNTYAGGTTVEGGTLYGFTESFGDGKVMVNGGQFGVISSYNDSFTLKGEMTSTESHKANIEVNAGGTYVISAEESVNVGALTFNDGSMITVGSTRRDVFNDAYLHGITATGSVTAETLTDANKAIITPDYAFFKTDLAISDNTITATFGRNSDVSFATYGNHSNGRAIARAIEASGAMPVASRSVAAAALSSGSLYDKLLTATKDEVRNTFNSLGSDMYLNTRNASIVNSMTTTQVVKDQAAGTGKGNGRKVEMADGSARLWMTGIGSWSEVDYGQSNMDVDFYAALIGVEADIAASTKMGMFFGTGSTKFKGGVHGKVDSNDMHLGLYGITNFAEVASLSYGLMYTHQDADAKRNLVVVNEIGSNSVSADADIAQIFTEAAYLGLNTSSYSIEPHLGFSWMHIKSDDYTETVSDMAFKTKVDDQDLLVTTFGVRGGLPFTVGELPMTVKADIYGMHFAGDNTAEATMYLADAGVANIKGGKLSTMAGAALGVEAQITKSASFGVSYTGAYNSDITSNGVYAKLKIDF</sequence>
<evidence type="ECO:0000313" key="8">
    <source>
        <dbReference type="EMBL" id="MBK5071729.1"/>
    </source>
</evidence>
<dbReference type="PANTHER" id="PTHR43399:SF4">
    <property type="entry name" value="CELL WALL-ASSOCIATED PROTEASE"/>
    <property type="match status" value="1"/>
</dbReference>
<protein>
    <submittedName>
        <fullName evidence="9">Autotransporter domain-containing protein</fullName>
    </submittedName>
</protein>
<dbReference type="EMBL" id="JADRCP010000001">
    <property type="protein sequence ID" value="MBK5175038.1"/>
    <property type="molecule type" value="Genomic_DNA"/>
</dbReference>
<dbReference type="InterPro" id="IPR034061">
    <property type="entry name" value="Peptidases_S8_Autotransporter"/>
</dbReference>
<dbReference type="InterPro" id="IPR036709">
    <property type="entry name" value="Autotransporte_beta_dom_sf"/>
</dbReference>
<dbReference type="Proteomes" id="UP000807542">
    <property type="component" value="Unassembled WGS sequence"/>
</dbReference>
<dbReference type="Pfam" id="PF03797">
    <property type="entry name" value="Autotransporter"/>
    <property type="match status" value="1"/>
</dbReference>
<dbReference type="Pfam" id="PF12951">
    <property type="entry name" value="PATR"/>
    <property type="match status" value="1"/>
</dbReference>
<dbReference type="GO" id="GO:0006508">
    <property type="term" value="P:proteolysis"/>
    <property type="evidence" value="ECO:0007669"/>
    <property type="project" value="UniProtKB-KW"/>
</dbReference>
<dbReference type="InterPro" id="IPR015500">
    <property type="entry name" value="Peptidase_S8_subtilisin-rel"/>
</dbReference>
<feature type="active site" description="Charge relay system" evidence="6">
    <location>
        <position position="100"/>
    </location>
</feature>
<dbReference type="CDD" id="cd04848">
    <property type="entry name" value="Peptidases_S8_Autotransporter_serine_protease_like"/>
    <property type="match status" value="1"/>
</dbReference>
<evidence type="ECO:0000256" key="2">
    <source>
        <dbReference type="ARBA" id="ARBA00022670"/>
    </source>
</evidence>
<dbReference type="Gene3D" id="3.40.50.200">
    <property type="entry name" value="Peptidase S8/S53 domain"/>
    <property type="match status" value="1"/>
</dbReference>
<feature type="active site" description="Charge relay system" evidence="6">
    <location>
        <position position="164"/>
    </location>
</feature>
<keyword evidence="3" id="KW-0732">Signal</keyword>
<proteinExistence type="inferred from homology"/>
<comment type="similarity">
    <text evidence="1 6">Belongs to the peptidase S8 family.</text>
</comment>
<dbReference type="SUPFAM" id="SSF52743">
    <property type="entry name" value="Subtilisin-like"/>
    <property type="match status" value="1"/>
</dbReference>
<dbReference type="PROSITE" id="PS51208">
    <property type="entry name" value="AUTOTRANSPORTER"/>
    <property type="match status" value="1"/>
</dbReference>
<feature type="active site" description="Charge relay system" evidence="6">
    <location>
        <position position="383"/>
    </location>
</feature>
<dbReference type="InterPro" id="IPR051048">
    <property type="entry name" value="Peptidase_S8/S53_subtilisin"/>
</dbReference>
<evidence type="ECO:0000256" key="1">
    <source>
        <dbReference type="ARBA" id="ARBA00011073"/>
    </source>
</evidence>
<evidence type="ECO:0000259" key="7">
    <source>
        <dbReference type="PROSITE" id="PS51208"/>
    </source>
</evidence>
<dbReference type="InterPro" id="IPR023828">
    <property type="entry name" value="Peptidase_S8_Ser-AS"/>
</dbReference>
<keyword evidence="5 6" id="KW-0720">Serine protease</keyword>
<keyword evidence="4 6" id="KW-0378">Hydrolase</keyword>
<dbReference type="InterPro" id="IPR000209">
    <property type="entry name" value="Peptidase_S8/S53_dom"/>
</dbReference>
<gene>
    <name evidence="9" type="ORF">I2492_01695</name>
    <name evidence="8" type="ORF">I2493_01695</name>
</gene>
<dbReference type="Proteomes" id="UP001296969">
    <property type="component" value="Unassembled WGS sequence"/>
</dbReference>
<accession>A0A9D7FQI8</accession>
<dbReference type="Gene3D" id="2.40.128.130">
    <property type="entry name" value="Autotransporter beta-domain"/>
    <property type="match status" value="1"/>
</dbReference>
<dbReference type="InterPro" id="IPR022398">
    <property type="entry name" value="Peptidase_S8_His-AS"/>
</dbReference>
<evidence type="ECO:0000256" key="3">
    <source>
        <dbReference type="ARBA" id="ARBA00022729"/>
    </source>
</evidence>
<evidence type="ECO:0000256" key="5">
    <source>
        <dbReference type="ARBA" id="ARBA00022825"/>
    </source>
</evidence>
<dbReference type="PRINTS" id="PR00723">
    <property type="entry name" value="SUBTILISIN"/>
</dbReference>
<dbReference type="PROSITE" id="PS00137">
    <property type="entry name" value="SUBTILASE_HIS"/>
    <property type="match status" value="1"/>
</dbReference>
<organism evidence="9 10">
    <name type="scientific">Limnobaculum xujianqingii</name>
    <dbReference type="NCBI Taxonomy" id="2738837"/>
    <lineage>
        <taxon>Bacteria</taxon>
        <taxon>Pseudomonadati</taxon>
        <taxon>Pseudomonadota</taxon>
        <taxon>Gammaproteobacteria</taxon>
        <taxon>Enterobacterales</taxon>
        <taxon>Budviciaceae</taxon>
        <taxon>Limnobaculum</taxon>
    </lineage>
</organism>
<dbReference type="InterPro" id="IPR013425">
    <property type="entry name" value="Autotrns_rpt"/>
</dbReference>
<keyword evidence="2 6" id="KW-0645">Protease</keyword>
<dbReference type="AlphaFoldDB" id="A0A9D7FQI8"/>
<evidence type="ECO:0000313" key="11">
    <source>
        <dbReference type="Proteomes" id="UP001296969"/>
    </source>
</evidence>
<evidence type="ECO:0000313" key="10">
    <source>
        <dbReference type="Proteomes" id="UP000807542"/>
    </source>
</evidence>
<evidence type="ECO:0000313" key="9">
    <source>
        <dbReference type="EMBL" id="MBK5175038.1"/>
    </source>
</evidence>
<dbReference type="RefSeq" id="WP_228397033.1">
    <property type="nucleotide sequence ID" value="NZ_JADRCP010000001.1"/>
</dbReference>
<dbReference type="SUPFAM" id="SSF103515">
    <property type="entry name" value="Autotransporter"/>
    <property type="match status" value="1"/>
</dbReference>
<keyword evidence="11" id="KW-1185">Reference proteome</keyword>
<dbReference type="NCBIfam" id="TIGR02601">
    <property type="entry name" value="autotrns_rpt"/>
    <property type="match status" value="1"/>
</dbReference>
<dbReference type="EMBL" id="JADRCQ010000001">
    <property type="protein sequence ID" value="MBK5071729.1"/>
    <property type="molecule type" value="Genomic_DNA"/>
</dbReference>
<evidence type="ECO:0000256" key="6">
    <source>
        <dbReference type="PROSITE-ProRule" id="PRU01240"/>
    </source>
</evidence>
<feature type="domain" description="Autotransporter" evidence="7">
    <location>
        <begin position="826"/>
        <end position="1100"/>
    </location>
</feature>
<dbReference type="PROSITE" id="PS51892">
    <property type="entry name" value="SUBTILASE"/>
    <property type="match status" value="1"/>
</dbReference>
<dbReference type="Pfam" id="PF00082">
    <property type="entry name" value="Peptidase_S8"/>
    <property type="match status" value="1"/>
</dbReference>